<reference evidence="1 2" key="1">
    <citation type="journal article" date="2011" name="PLoS Pathog.">
        <title>Endophytic Life Strategies Decoded by Genome and Transcriptome Analyses of the Mutualistic Root Symbiont Piriformospora indica.</title>
        <authorList>
            <person name="Zuccaro A."/>
            <person name="Lahrmann U."/>
            <person name="Guldener U."/>
            <person name="Langen G."/>
            <person name="Pfiffi S."/>
            <person name="Biedenkopf D."/>
            <person name="Wong P."/>
            <person name="Samans B."/>
            <person name="Grimm C."/>
            <person name="Basiewicz M."/>
            <person name="Murat C."/>
            <person name="Martin F."/>
            <person name="Kogel K.H."/>
        </authorList>
    </citation>
    <scope>NUCLEOTIDE SEQUENCE [LARGE SCALE GENOMIC DNA]</scope>
    <source>
        <strain evidence="1 2">DSM 11827</strain>
    </source>
</reference>
<dbReference type="InParanoid" id="G4T843"/>
<dbReference type="HOGENOM" id="CLU_359844_0_0_1"/>
<dbReference type="Proteomes" id="UP000007148">
    <property type="component" value="Unassembled WGS sequence"/>
</dbReference>
<dbReference type="EMBL" id="CAFZ01000014">
    <property type="protein sequence ID" value="CCA67478.1"/>
    <property type="molecule type" value="Genomic_DNA"/>
</dbReference>
<evidence type="ECO:0000313" key="1">
    <source>
        <dbReference type="EMBL" id="CCA67478.1"/>
    </source>
</evidence>
<proteinExistence type="predicted"/>
<comment type="caution">
    <text evidence="1">The sequence shown here is derived from an EMBL/GenBank/DDBJ whole genome shotgun (WGS) entry which is preliminary data.</text>
</comment>
<dbReference type="OrthoDB" id="9978173at2759"/>
<dbReference type="PANTHER" id="PTHR31252">
    <property type="entry name" value="DUF4419 DOMAIN-CONTAINING PROTEIN"/>
    <property type="match status" value="1"/>
</dbReference>
<gene>
    <name evidence="1" type="ORF">PIIN_01307</name>
</gene>
<name>G4T843_SERID</name>
<protein>
    <submittedName>
        <fullName evidence="1">Uncharacterized protein</fullName>
    </submittedName>
</protein>
<dbReference type="Gene3D" id="1.20.120.1060">
    <property type="match status" value="2"/>
</dbReference>
<evidence type="ECO:0000313" key="2">
    <source>
        <dbReference type="Proteomes" id="UP000007148"/>
    </source>
</evidence>
<dbReference type="AlphaFoldDB" id="G4T843"/>
<dbReference type="Pfam" id="PF14388">
    <property type="entry name" value="DUF4419"/>
    <property type="match status" value="2"/>
</dbReference>
<dbReference type="eggNOG" id="ENOG502RPX4">
    <property type="taxonomic scope" value="Eukaryota"/>
</dbReference>
<accession>G4T843</accession>
<sequence length="778" mass="86839">MPVTFKVAAHDAKEVSWCKESQNRVHTAEGVLSQIWRADGLSCKELLQSSLRDPGSDFSPSGNGFVDTVTEAYNHHHHLVIRPDDIWQAILTQLSFYINAHAEELRSKFVAHEGKKELEVTANGSRYTVDYGDMAKQMSELLKKNVVDETLYDWVMPNYTTTTDTDRVICSVAMMATLREYFSYKFGILCGIPSITLLGEKEDYLAILLRLDKLDEFGAEPTTFAHFLRPVLEEFATAFDYVEEEHQLPNPSFWSRICHWKSGGSGPTYLGGWIAAFCVWDAKGKWQGGDLQSIKEKLTTDEKQRMEGSMFGPPPPLVLEGMRYPVIDTQDIPSGICQVDILLDDNGENLACMMVAGHVGRIASKQNDTFNTIQPKSDWFMFRLSVGSSHTKVTMPITLKIAKHDAEEVSWCKEGNMRAFTADQILAGVGATSGIAPGKLFQTSLGSPPPGYSPTTNGFVDAVTRSYNSHHKLIIRPDDLWTSILCQVNFYINAHAEELRSKFVAHEDKRGLEVEANGGKIDFGEMANQMSKLLKENILDGSLHEWILPNFTTTTPNDMVVCSVMMMSTLQAYFSYQFTIRCGIPSITLLGDQGDYRKILHRLDRLEEFGKETAAFASLLRPILNEFIAAFDQPDSPNLAFWSRICHWKSGGSGPSYLGGWITAFCVWNSSGKWQGGDLARIQEPLSAEQAQERHFGPPPPLVLAGMRYPVVDTQDIPNGFCQVPVLVDWAGTLYNCSMVAGHVGNIALKQDDRFDTIQPASDWFIFIKGEPNADPNV</sequence>
<keyword evidence="2" id="KW-1185">Reference proteome</keyword>
<organism evidence="1 2">
    <name type="scientific">Serendipita indica (strain DSM 11827)</name>
    <name type="common">Root endophyte fungus</name>
    <name type="synonym">Piriformospora indica</name>
    <dbReference type="NCBI Taxonomy" id="1109443"/>
    <lineage>
        <taxon>Eukaryota</taxon>
        <taxon>Fungi</taxon>
        <taxon>Dikarya</taxon>
        <taxon>Basidiomycota</taxon>
        <taxon>Agaricomycotina</taxon>
        <taxon>Agaricomycetes</taxon>
        <taxon>Sebacinales</taxon>
        <taxon>Serendipitaceae</taxon>
        <taxon>Serendipita</taxon>
    </lineage>
</organism>
<dbReference type="InterPro" id="IPR025533">
    <property type="entry name" value="DUF4419"/>
</dbReference>
<dbReference type="STRING" id="1109443.G4T843"/>
<dbReference type="PANTHER" id="PTHR31252:SF11">
    <property type="entry name" value="DUF4419 DOMAIN-CONTAINING PROTEIN"/>
    <property type="match status" value="1"/>
</dbReference>